<proteinExistence type="predicted"/>
<feature type="compositionally biased region" description="Low complexity" evidence="1">
    <location>
        <begin position="62"/>
        <end position="99"/>
    </location>
</feature>
<gene>
    <name evidence="2" type="ORF">SPAR_30666</name>
</gene>
<dbReference type="Proteomes" id="UP000186168">
    <property type="component" value="Unassembled WGS sequence"/>
</dbReference>
<dbReference type="EMBL" id="ASQP01000393">
    <property type="protein sequence ID" value="OMI35564.1"/>
    <property type="molecule type" value="Genomic_DNA"/>
</dbReference>
<protein>
    <submittedName>
        <fullName evidence="2">Uncharacterized protein</fullName>
    </submittedName>
</protein>
<dbReference type="RefSeq" id="WP_076971426.1">
    <property type="nucleotide sequence ID" value="NZ_ASQP01000393.1"/>
</dbReference>
<evidence type="ECO:0000313" key="3">
    <source>
        <dbReference type="Proteomes" id="UP000186168"/>
    </source>
</evidence>
<reference evidence="2 3" key="1">
    <citation type="submission" date="2013-05" db="EMBL/GenBank/DDBJ databases">
        <title>Genome sequence of Streptomyces sparsogenes DSM 40356.</title>
        <authorList>
            <person name="Coyne S."/>
            <person name="Seebeck F.P."/>
        </authorList>
    </citation>
    <scope>NUCLEOTIDE SEQUENCE [LARGE SCALE GENOMIC DNA]</scope>
    <source>
        <strain evidence="2 3">DSM 40356</strain>
    </source>
</reference>
<sequence length="113" mass="11599">MTGQELADVRGALIRLRDCVEFLRLADSEAPHVRGLVQDADRLRLGLDAMAGSGVAALARGTARGSPATSPSTSRAATWRGTTRTTAAGSGAPGATSRAVRTEEADRAAQPSP</sequence>
<evidence type="ECO:0000313" key="2">
    <source>
        <dbReference type="EMBL" id="OMI35564.1"/>
    </source>
</evidence>
<feature type="region of interest" description="Disordered" evidence="1">
    <location>
        <begin position="60"/>
        <end position="113"/>
    </location>
</feature>
<accession>A0A1R1SB52</accession>
<evidence type="ECO:0000256" key="1">
    <source>
        <dbReference type="SAM" id="MobiDB-lite"/>
    </source>
</evidence>
<name>A0A1R1SB52_9ACTN</name>
<comment type="caution">
    <text evidence="2">The sequence shown here is derived from an EMBL/GenBank/DDBJ whole genome shotgun (WGS) entry which is preliminary data.</text>
</comment>
<dbReference type="AlphaFoldDB" id="A0A1R1SB52"/>
<organism evidence="2 3">
    <name type="scientific">Streptomyces sparsogenes DSM 40356</name>
    <dbReference type="NCBI Taxonomy" id="1331668"/>
    <lineage>
        <taxon>Bacteria</taxon>
        <taxon>Bacillati</taxon>
        <taxon>Actinomycetota</taxon>
        <taxon>Actinomycetes</taxon>
        <taxon>Kitasatosporales</taxon>
        <taxon>Streptomycetaceae</taxon>
        <taxon>Streptomyces</taxon>
    </lineage>
</organism>
<keyword evidence="3" id="KW-1185">Reference proteome</keyword>